<comment type="caution">
    <text evidence="1">The sequence shown here is derived from an EMBL/GenBank/DDBJ whole genome shotgun (WGS) entry which is preliminary data.</text>
</comment>
<evidence type="ECO:0000313" key="2">
    <source>
        <dbReference type="Proteomes" id="UP001057402"/>
    </source>
</evidence>
<sequence>MGVVTVSDEYTSPVPAARLFQALVVDYSNLIPKLVPQVIMSVDVYPPEGGVESIRHIIFAEGCELGYVKNRVEELNEETHTYKCTTIERGPLTEGRIETFVYEAKIEPVAEGCEPGYVKNRVEELNEETQTYKCTTIEGGPLTEGRIETFVYEAKIEPEAVRWERKQDD</sequence>
<reference evidence="2" key="1">
    <citation type="journal article" date="2023" name="Front. Plant Sci.">
        <title>Chromosomal-level genome assembly of Melastoma candidum provides insights into trichome evolution.</title>
        <authorList>
            <person name="Zhong Y."/>
            <person name="Wu W."/>
            <person name="Sun C."/>
            <person name="Zou P."/>
            <person name="Liu Y."/>
            <person name="Dai S."/>
            <person name="Zhou R."/>
        </authorList>
    </citation>
    <scope>NUCLEOTIDE SEQUENCE [LARGE SCALE GENOMIC DNA]</scope>
</reference>
<keyword evidence="2" id="KW-1185">Reference proteome</keyword>
<protein>
    <submittedName>
        <fullName evidence="1">Uncharacterized protein</fullName>
    </submittedName>
</protein>
<organism evidence="1 2">
    <name type="scientific">Melastoma candidum</name>
    <dbReference type="NCBI Taxonomy" id="119954"/>
    <lineage>
        <taxon>Eukaryota</taxon>
        <taxon>Viridiplantae</taxon>
        <taxon>Streptophyta</taxon>
        <taxon>Embryophyta</taxon>
        <taxon>Tracheophyta</taxon>
        <taxon>Spermatophyta</taxon>
        <taxon>Magnoliopsida</taxon>
        <taxon>eudicotyledons</taxon>
        <taxon>Gunneridae</taxon>
        <taxon>Pentapetalae</taxon>
        <taxon>rosids</taxon>
        <taxon>malvids</taxon>
        <taxon>Myrtales</taxon>
        <taxon>Melastomataceae</taxon>
        <taxon>Melastomatoideae</taxon>
        <taxon>Melastomateae</taxon>
        <taxon>Melastoma</taxon>
    </lineage>
</organism>
<gene>
    <name evidence="1" type="ORF">MLD38_019634</name>
</gene>
<evidence type="ECO:0000313" key="1">
    <source>
        <dbReference type="EMBL" id="KAI4371393.1"/>
    </source>
</evidence>
<dbReference type="Proteomes" id="UP001057402">
    <property type="component" value="Chromosome 5"/>
</dbReference>
<name>A0ACB9QYQ6_9MYRT</name>
<accession>A0ACB9QYQ6</accession>
<dbReference type="EMBL" id="CM042884">
    <property type="protein sequence ID" value="KAI4371393.1"/>
    <property type="molecule type" value="Genomic_DNA"/>
</dbReference>
<proteinExistence type="predicted"/>